<gene>
    <name evidence="11" type="primary">CHH1L</name>
</gene>
<dbReference type="SUPFAM" id="SSF81778">
    <property type="entry name" value="Crustacean CHH/MIH/GIH neurohormone"/>
    <property type="match status" value="1"/>
</dbReference>
<feature type="signal peptide" evidence="10">
    <location>
        <begin position="1"/>
        <end position="24"/>
    </location>
</feature>
<dbReference type="PROSITE" id="PS01250">
    <property type="entry name" value="CHH_MIH_GIH"/>
    <property type="match status" value="1"/>
</dbReference>
<feature type="disulfide bond" evidence="8">
    <location>
        <begin position="73"/>
        <end position="109"/>
    </location>
</feature>
<keyword evidence="6 8" id="KW-1015">Disulfide bond</keyword>
<evidence type="ECO:0000256" key="7">
    <source>
        <dbReference type="ARBA" id="ARBA00023320"/>
    </source>
</evidence>
<accession>A0A218L0F7</accession>
<reference evidence="11" key="1">
    <citation type="submission" date="2016-06" db="EMBL/GenBank/DDBJ databases">
        <authorList>
            <person name="Kjaerup R.B."/>
            <person name="Dalgaard T.S."/>
            <person name="Juul-Madsen H.R."/>
        </authorList>
    </citation>
    <scope>NUCLEOTIDE SEQUENCE</scope>
</reference>
<dbReference type="GO" id="GO:0005184">
    <property type="term" value="F:neuropeptide hormone activity"/>
    <property type="evidence" value="ECO:0007669"/>
    <property type="project" value="InterPro"/>
</dbReference>
<feature type="disulfide bond" evidence="8">
    <location>
        <begin position="92"/>
        <end position="118"/>
    </location>
</feature>
<evidence type="ECO:0000256" key="2">
    <source>
        <dbReference type="ARBA" id="ARBA00005447"/>
    </source>
</evidence>
<evidence type="ECO:0000256" key="1">
    <source>
        <dbReference type="ARBA" id="ARBA00004613"/>
    </source>
</evidence>
<keyword evidence="7" id="KW-0527">Neuropeptide</keyword>
<dbReference type="GO" id="GO:0005576">
    <property type="term" value="C:extracellular region"/>
    <property type="evidence" value="ECO:0007669"/>
    <property type="project" value="UniProtKB-SubCell"/>
</dbReference>
<dbReference type="PRINTS" id="PR00548">
    <property type="entry name" value="HYPRGLYCEMC1"/>
</dbReference>
<dbReference type="InterPro" id="IPR000346">
    <property type="entry name" value="Hyperglycemic1"/>
</dbReference>
<dbReference type="InterPro" id="IPR018251">
    <property type="entry name" value="Crust_neurhormone_CS"/>
</dbReference>
<evidence type="ECO:0000256" key="8">
    <source>
        <dbReference type="PIRSR" id="PIRSR631098-51"/>
    </source>
</evidence>
<evidence type="ECO:0000256" key="6">
    <source>
        <dbReference type="ARBA" id="ARBA00023157"/>
    </source>
</evidence>
<feature type="region of interest" description="Disordered" evidence="9">
    <location>
        <begin position="39"/>
        <end position="65"/>
    </location>
</feature>
<dbReference type="InterPro" id="IPR035957">
    <property type="entry name" value="Crust_neurohorm_sf"/>
</dbReference>
<name>A0A218L0F7_CRACN</name>
<evidence type="ECO:0000256" key="4">
    <source>
        <dbReference type="ARBA" id="ARBA00022702"/>
    </source>
</evidence>
<evidence type="ECO:0000313" key="11">
    <source>
        <dbReference type="EMBL" id="ARN17953.1"/>
    </source>
</evidence>
<dbReference type="Gene3D" id="1.10.2010.10">
    <property type="entry name" value="Crustacean CHH/MIH/GIH neurohormone"/>
    <property type="match status" value="1"/>
</dbReference>
<dbReference type="PRINTS" id="PR00550">
    <property type="entry name" value="HYPRGLYCEMIC"/>
</dbReference>
<evidence type="ECO:0000256" key="3">
    <source>
        <dbReference type="ARBA" id="ARBA00022525"/>
    </source>
</evidence>
<dbReference type="Pfam" id="PF01147">
    <property type="entry name" value="Crust_neurohorm"/>
    <property type="match status" value="1"/>
</dbReference>
<sequence>MSTLMWSLMFMILMVFGAHHRATARSAEGLTRIQKLLSSSSSSSGGSSGGSVALQPSSPLHSLPKRAVADPTCRGIYDRELFEKLDRVCDDCYNLYRKAYVDVNCRRNCFGTYAFRHCVGALLLNVDEHLDMREHLATGDPIKWMS</sequence>
<protein>
    <submittedName>
        <fullName evidence="11">CHH1L</fullName>
    </submittedName>
</protein>
<dbReference type="InterPro" id="IPR031098">
    <property type="entry name" value="Crust_neurohorm"/>
</dbReference>
<dbReference type="GO" id="GO:0007623">
    <property type="term" value="P:circadian rhythm"/>
    <property type="evidence" value="ECO:0007669"/>
    <property type="project" value="TreeGrafter"/>
</dbReference>
<feature type="chain" id="PRO_5013052805" evidence="10">
    <location>
        <begin position="25"/>
        <end position="146"/>
    </location>
</feature>
<evidence type="ECO:0000256" key="5">
    <source>
        <dbReference type="ARBA" id="ARBA00022815"/>
    </source>
</evidence>
<proteinExistence type="evidence at transcript level"/>
<dbReference type="PANTHER" id="PTHR35981">
    <property type="entry name" value="ION TRANSPORT PEPTIDE, ISOFORM C"/>
    <property type="match status" value="1"/>
</dbReference>
<dbReference type="InterPro" id="IPR001166">
    <property type="entry name" value="Hyperglycemic"/>
</dbReference>
<dbReference type="EMBL" id="KX450408">
    <property type="protein sequence ID" value="ARN17953.1"/>
    <property type="molecule type" value="mRNA"/>
</dbReference>
<keyword evidence="10" id="KW-0732">Signal</keyword>
<keyword evidence="5" id="KW-0027">Amidation</keyword>
<keyword evidence="3" id="KW-0964">Secreted</keyword>
<organism evidence="11">
    <name type="scientific">Crangon crangon</name>
    <name type="common">Brown shrimp</name>
    <dbReference type="NCBI Taxonomy" id="491138"/>
    <lineage>
        <taxon>Eukaryota</taxon>
        <taxon>Metazoa</taxon>
        <taxon>Ecdysozoa</taxon>
        <taxon>Arthropoda</taxon>
        <taxon>Crustacea</taxon>
        <taxon>Multicrustacea</taxon>
        <taxon>Malacostraca</taxon>
        <taxon>Eumalacostraca</taxon>
        <taxon>Eucarida</taxon>
        <taxon>Decapoda</taxon>
        <taxon>Pleocyemata</taxon>
        <taxon>Caridea</taxon>
        <taxon>Crangonoidea</taxon>
        <taxon>Crangonidae</taxon>
        <taxon>Crangon</taxon>
    </lineage>
</organism>
<dbReference type="GO" id="GO:0007218">
    <property type="term" value="P:neuropeptide signaling pathway"/>
    <property type="evidence" value="ECO:0007669"/>
    <property type="project" value="UniProtKB-KW"/>
</dbReference>
<comment type="similarity">
    <text evidence="2">Belongs to the arthropod CHH/MIH/GIH/VIH hormone family.</text>
</comment>
<evidence type="ECO:0000256" key="9">
    <source>
        <dbReference type="SAM" id="MobiDB-lite"/>
    </source>
</evidence>
<feature type="disulfide bond" evidence="8">
    <location>
        <begin position="89"/>
        <end position="105"/>
    </location>
</feature>
<comment type="subcellular location">
    <subcellularLocation>
        <location evidence="1">Secreted</location>
    </subcellularLocation>
</comment>
<keyword evidence="4" id="KW-0372">Hormone</keyword>
<dbReference type="AlphaFoldDB" id="A0A218L0F7"/>
<dbReference type="PANTHER" id="PTHR35981:SF2">
    <property type="entry name" value="ION TRANSPORT PEPTIDE, ISOFORM C"/>
    <property type="match status" value="1"/>
</dbReference>
<evidence type="ECO:0000256" key="10">
    <source>
        <dbReference type="SAM" id="SignalP"/>
    </source>
</evidence>